<reference evidence="4" key="1">
    <citation type="journal article" date="2020" name="Nature">
        <title>Giant virus diversity and host interactions through global metagenomics.</title>
        <authorList>
            <person name="Schulz F."/>
            <person name="Roux S."/>
            <person name="Paez-Espino D."/>
            <person name="Jungbluth S."/>
            <person name="Walsh D.A."/>
            <person name="Denef V.J."/>
            <person name="McMahon K.D."/>
            <person name="Konstantinidis K.T."/>
            <person name="Eloe-Fadrosh E.A."/>
            <person name="Kyrpides N.C."/>
            <person name="Woyke T."/>
        </authorList>
    </citation>
    <scope>NUCLEOTIDE SEQUENCE</scope>
    <source>
        <strain evidence="4">GVMAG-M-3300023174-137</strain>
    </source>
</reference>
<dbReference type="InterPro" id="IPR012327">
    <property type="entry name" value="MeTrfase_D12"/>
</dbReference>
<name>A0A6C0DET9_9ZZZZ</name>
<dbReference type="AlphaFoldDB" id="A0A6C0DET9"/>
<evidence type="ECO:0008006" key="5">
    <source>
        <dbReference type="Google" id="ProtNLM"/>
    </source>
</evidence>
<sequence>MPSTIQTSGIKYIGSKNTIVPTIVSTIQAHCLTGSSPRIIDVFTGTTRVAQAFRSQGWNVQTSDISWASEPYAHAFMIRTQASGSRIGDLLKGLNAVEPQEDWITRNYCDVSGVTGGIVRMWKPENGRKADAIRNKIGELYDTGAITHHEMMILIACLIFALDKVDNSVGIQQAYLKTWCKRSHNPLILEDLPFYDGPPGTHVIGNCLSVPYTAADIAYLDPPYSEHSYSTYYHIWDSITKWDKPDVNLTTNRRSDRVSKSNDFDSSMVSEWNKKSTALGAFLDICRKLPVKWIIISYNDESLVPIDTLVEALRSEFTTLQKITIPYKRNIMSQIGNATLHNDEYKTDNNEILILIEKN</sequence>
<dbReference type="GO" id="GO:0009007">
    <property type="term" value="F:site-specific DNA-methyltransferase (adenine-specific) activity"/>
    <property type="evidence" value="ECO:0007669"/>
    <property type="project" value="UniProtKB-EC"/>
</dbReference>
<dbReference type="EMBL" id="MN739585">
    <property type="protein sequence ID" value="QHT14479.1"/>
    <property type="molecule type" value="Genomic_DNA"/>
</dbReference>
<dbReference type="Pfam" id="PF02086">
    <property type="entry name" value="MethyltransfD12"/>
    <property type="match status" value="1"/>
</dbReference>
<dbReference type="GO" id="GO:0032259">
    <property type="term" value="P:methylation"/>
    <property type="evidence" value="ECO:0007669"/>
    <property type="project" value="UniProtKB-KW"/>
</dbReference>
<dbReference type="PRINTS" id="PR00505">
    <property type="entry name" value="D12N6MTFRASE"/>
</dbReference>
<dbReference type="SUPFAM" id="SSF53335">
    <property type="entry name" value="S-adenosyl-L-methionine-dependent methyltransferases"/>
    <property type="match status" value="1"/>
</dbReference>
<proteinExistence type="predicted"/>
<dbReference type="GO" id="GO:0009307">
    <property type="term" value="P:DNA restriction-modification system"/>
    <property type="evidence" value="ECO:0007669"/>
    <property type="project" value="InterPro"/>
</dbReference>
<accession>A0A6C0DET9</accession>
<protein>
    <recommendedName>
        <fullName evidence="5">Methyltransferase</fullName>
    </recommendedName>
</protein>
<evidence type="ECO:0000256" key="2">
    <source>
        <dbReference type="ARBA" id="ARBA00022679"/>
    </source>
</evidence>
<evidence type="ECO:0000313" key="4">
    <source>
        <dbReference type="EMBL" id="QHT14479.1"/>
    </source>
</evidence>
<dbReference type="InterPro" id="IPR029063">
    <property type="entry name" value="SAM-dependent_MTases_sf"/>
</dbReference>
<organism evidence="4">
    <name type="scientific">viral metagenome</name>
    <dbReference type="NCBI Taxonomy" id="1070528"/>
    <lineage>
        <taxon>unclassified sequences</taxon>
        <taxon>metagenomes</taxon>
        <taxon>organismal metagenomes</taxon>
    </lineage>
</organism>
<evidence type="ECO:0000256" key="3">
    <source>
        <dbReference type="ARBA" id="ARBA00022691"/>
    </source>
</evidence>
<keyword evidence="1" id="KW-0489">Methyltransferase</keyword>
<keyword evidence="3" id="KW-0949">S-adenosyl-L-methionine</keyword>
<evidence type="ECO:0000256" key="1">
    <source>
        <dbReference type="ARBA" id="ARBA00022603"/>
    </source>
</evidence>
<keyword evidence="2" id="KW-0808">Transferase</keyword>